<keyword evidence="1" id="KW-1133">Transmembrane helix</keyword>
<keyword evidence="1" id="KW-0472">Membrane</keyword>
<name>B7FFJ4_MEDTR</name>
<feature type="non-terminal residue" evidence="2">
    <location>
        <position position="56"/>
    </location>
</feature>
<sequence>MSFRFLSKKINCSCFGCSMSFNFSLVLYCFRNYLCVRLGIIGLTCLFSGNLKKKKK</sequence>
<protein>
    <recommendedName>
        <fullName evidence="3">Transmembrane protein</fullName>
    </recommendedName>
</protein>
<feature type="transmembrane region" description="Helical" evidence="1">
    <location>
        <begin position="25"/>
        <end position="47"/>
    </location>
</feature>
<organism evidence="2">
    <name type="scientific">Medicago truncatula</name>
    <name type="common">Barrel medic</name>
    <name type="synonym">Medicago tribuloides</name>
    <dbReference type="NCBI Taxonomy" id="3880"/>
    <lineage>
        <taxon>Eukaryota</taxon>
        <taxon>Viridiplantae</taxon>
        <taxon>Streptophyta</taxon>
        <taxon>Embryophyta</taxon>
        <taxon>Tracheophyta</taxon>
        <taxon>Spermatophyta</taxon>
        <taxon>Magnoliopsida</taxon>
        <taxon>eudicotyledons</taxon>
        <taxon>Gunneridae</taxon>
        <taxon>Pentapetalae</taxon>
        <taxon>rosids</taxon>
        <taxon>fabids</taxon>
        <taxon>Fabales</taxon>
        <taxon>Fabaceae</taxon>
        <taxon>Papilionoideae</taxon>
        <taxon>50 kb inversion clade</taxon>
        <taxon>NPAAA clade</taxon>
        <taxon>Hologalegina</taxon>
        <taxon>IRL clade</taxon>
        <taxon>Trifolieae</taxon>
        <taxon>Medicago</taxon>
    </lineage>
</organism>
<proteinExistence type="evidence at transcript level"/>
<reference evidence="2" key="1">
    <citation type="submission" date="2008-12" db="EMBL/GenBank/DDBJ databases">
        <title>Medicago truncatula full length cdna cloning project.</title>
        <authorList>
            <person name="Moskal W."/>
            <person name="Chan A."/>
            <person name="Cheung F."/>
            <person name="Xiao Y."/>
            <person name="Town C.D."/>
        </authorList>
    </citation>
    <scope>NUCLEOTIDE SEQUENCE</scope>
</reference>
<dbReference type="EMBL" id="BT050737">
    <property type="protein sequence ID" value="ACJ83406.1"/>
    <property type="molecule type" value="mRNA"/>
</dbReference>
<evidence type="ECO:0008006" key="3">
    <source>
        <dbReference type="Google" id="ProtNLM"/>
    </source>
</evidence>
<accession>B7FFJ4</accession>
<evidence type="ECO:0000313" key="2">
    <source>
        <dbReference type="EMBL" id="ACJ83406.1"/>
    </source>
</evidence>
<evidence type="ECO:0000256" key="1">
    <source>
        <dbReference type="SAM" id="Phobius"/>
    </source>
</evidence>
<dbReference type="AlphaFoldDB" id="B7FFJ4"/>
<keyword evidence="1" id="KW-0812">Transmembrane</keyword>